<dbReference type="AlphaFoldDB" id="A0A2S7XRT7"/>
<organism evidence="1 2">
    <name type="scientific">Chromatium okenii</name>
    <dbReference type="NCBI Taxonomy" id="61644"/>
    <lineage>
        <taxon>Bacteria</taxon>
        <taxon>Pseudomonadati</taxon>
        <taxon>Pseudomonadota</taxon>
        <taxon>Gammaproteobacteria</taxon>
        <taxon>Chromatiales</taxon>
        <taxon>Chromatiaceae</taxon>
        <taxon>Chromatium</taxon>
    </lineage>
</organism>
<comment type="caution">
    <text evidence="1">The sequence shown here is derived from an EMBL/GenBank/DDBJ whole genome shotgun (WGS) entry which is preliminary data.</text>
</comment>
<dbReference type="EMBL" id="PPGH01000035">
    <property type="protein sequence ID" value="PQJ96425.1"/>
    <property type="molecule type" value="Genomic_DNA"/>
</dbReference>
<proteinExistence type="predicted"/>
<dbReference type="Pfam" id="PF08895">
    <property type="entry name" value="DUF1840"/>
    <property type="match status" value="1"/>
</dbReference>
<name>A0A2S7XRT7_9GAMM</name>
<evidence type="ECO:0000313" key="2">
    <source>
        <dbReference type="Proteomes" id="UP000239936"/>
    </source>
</evidence>
<protein>
    <submittedName>
        <fullName evidence="1">DUF1840 domain-containing protein</fullName>
    </submittedName>
</protein>
<accession>A0A2S7XRT7</accession>
<sequence length="106" mass="10983">MLIKFQTPAYATITMFGDVAITLIKLMGHSGRVPGALLAADIPSALACLEAAVSEYPDLPLDPTTTNAAPAGDAGQHVSLAHRAMPLIALLKAAGADGETVMWERV</sequence>
<dbReference type="Proteomes" id="UP000239936">
    <property type="component" value="Unassembled WGS sequence"/>
</dbReference>
<dbReference type="InterPro" id="IPR014991">
    <property type="entry name" value="DUF1840"/>
</dbReference>
<keyword evidence="2" id="KW-1185">Reference proteome</keyword>
<evidence type="ECO:0000313" key="1">
    <source>
        <dbReference type="EMBL" id="PQJ96425.1"/>
    </source>
</evidence>
<reference evidence="1 2" key="1">
    <citation type="submission" date="2018-01" db="EMBL/GenBank/DDBJ databases">
        <title>The complete genome sequence of Chromatium okenii LaCa, a purple sulfur bacterium with a turbulent life.</title>
        <authorList>
            <person name="Luedin S.M."/>
            <person name="Liechti N."/>
            <person name="Storelli N."/>
            <person name="Danza F."/>
            <person name="Wittwer M."/>
            <person name="Pothier J.F."/>
            <person name="Tonolla M.A."/>
        </authorList>
    </citation>
    <scope>NUCLEOTIDE SEQUENCE [LARGE SCALE GENOMIC DNA]</scope>
    <source>
        <strain evidence="1 2">LaCa</strain>
    </source>
</reference>
<gene>
    <name evidence="1" type="ORF">CXB77_10880</name>
</gene>
<dbReference type="RefSeq" id="WP_105074052.1">
    <property type="nucleotide sequence ID" value="NZ_PPGH01000035.1"/>
</dbReference>
<dbReference type="OrthoDB" id="5625523at2"/>